<dbReference type="AlphaFoldDB" id="A4E827"/>
<evidence type="ECO:0000313" key="1">
    <source>
        <dbReference type="EMBL" id="EBA40043.1"/>
    </source>
</evidence>
<proteinExistence type="predicted"/>
<comment type="caution">
    <text evidence="1">The sequence shown here is derived from an EMBL/GenBank/DDBJ whole genome shotgun (WGS) entry which is preliminary data.</text>
</comment>
<accession>A4E827</accession>
<organism evidence="1 2">
    <name type="scientific">Collinsella aerofaciens (strain ATCC 25986 / DSM 3979 / JCM 10188 / KCTC 3647 / NCTC 11838 / VPI 1003)</name>
    <dbReference type="NCBI Taxonomy" id="411903"/>
    <lineage>
        <taxon>Bacteria</taxon>
        <taxon>Bacillati</taxon>
        <taxon>Actinomycetota</taxon>
        <taxon>Coriobacteriia</taxon>
        <taxon>Coriobacteriales</taxon>
        <taxon>Coriobacteriaceae</taxon>
        <taxon>Collinsella</taxon>
    </lineage>
</organism>
<sequence length="355" mass="35695">MGAQRQLVTRFVEPRNPLETVAAEAAAVAAATVAAATVAVVTTVAAEAAAVATAIAIATTVAAKAAATATVAATVTKAAAATAIATATATVAATATAITKAAATATVAATATAIVTAAARTAVLVQAHGDERSDNLIESGHQLGGLLVRKLGQELLLLVGKLDQALSGILGSEDDDLAHIALGVVDAADQIGSLGLGHQAIELTEAHAQQVGHFLLLHLGLEVKKLDGALDVRHALGLGLLLLRNSKATATQQAGGLLHLVHQLFVIVINGGLDNLGLLLGGNLVSSLNLGSFGLHGLDCLNLGSHGLVLGLVHDLFVLGHETPSWPSRASSPHSRGPSRTLCALNIHASRQNVH</sequence>
<gene>
    <name evidence="1" type="ORF">COLAER_00566</name>
</gene>
<dbReference type="Proteomes" id="UP000002979">
    <property type="component" value="Unassembled WGS sequence"/>
</dbReference>
<reference evidence="1 2" key="1">
    <citation type="submission" date="2007-01" db="EMBL/GenBank/DDBJ databases">
        <title>Draft genome sequence of Collinsella aerofaciens (ATCC 25986).</title>
        <authorList>
            <person name="Sudarsanam P."/>
            <person name="Ley R."/>
            <person name="Guruge J."/>
            <person name="Turnbaugh P.J."/>
            <person name="Mahowald M."/>
            <person name="Liep D."/>
            <person name="Gordon J."/>
        </authorList>
    </citation>
    <scope>NUCLEOTIDE SEQUENCE [LARGE SCALE GENOMIC DNA]</scope>
    <source>
        <strain evidence="2">ATCC 25986 / DSM 3979 / JCM 10188 / KCTC 3647 / NCTC 11838 / VPI 1003</strain>
    </source>
</reference>
<reference evidence="1 2" key="2">
    <citation type="submission" date="2007-04" db="EMBL/GenBank/DDBJ databases">
        <authorList>
            <person name="Fulton L."/>
            <person name="Clifton S."/>
            <person name="Fulton B."/>
            <person name="Xu J."/>
            <person name="Minx P."/>
            <person name="Mardis E.R."/>
            <person name="Wilson R.K."/>
        </authorList>
    </citation>
    <scope>NUCLEOTIDE SEQUENCE [LARGE SCALE GENOMIC DNA]</scope>
    <source>
        <strain evidence="2">ATCC 25986 / DSM 3979 / JCM 10188 / KCTC 3647 / NCTC 11838 / VPI 1003</strain>
    </source>
</reference>
<evidence type="ECO:0000313" key="2">
    <source>
        <dbReference type="Proteomes" id="UP000002979"/>
    </source>
</evidence>
<name>A4E827_COLAA</name>
<dbReference type="EMBL" id="AAVN02000002">
    <property type="protein sequence ID" value="EBA40043.1"/>
    <property type="molecule type" value="Genomic_DNA"/>
</dbReference>
<protein>
    <submittedName>
        <fullName evidence="1">Uncharacterized protein</fullName>
    </submittedName>
</protein>